<gene>
    <name evidence="1" type="ORF">MVI01_11700</name>
</gene>
<organism evidence="1 2">
    <name type="scientific">Myxococcus virescens</name>
    <dbReference type="NCBI Taxonomy" id="83456"/>
    <lineage>
        <taxon>Bacteria</taxon>
        <taxon>Pseudomonadati</taxon>
        <taxon>Myxococcota</taxon>
        <taxon>Myxococcia</taxon>
        <taxon>Myxococcales</taxon>
        <taxon>Cystobacterineae</taxon>
        <taxon>Myxococcaceae</taxon>
        <taxon>Myxococcus</taxon>
    </lineage>
</organism>
<accession>A0A511H767</accession>
<dbReference type="EMBL" id="BJVY01000004">
    <property type="protein sequence ID" value="GEL69386.1"/>
    <property type="molecule type" value="Genomic_DNA"/>
</dbReference>
<dbReference type="Proteomes" id="UP000321224">
    <property type="component" value="Unassembled WGS sequence"/>
</dbReference>
<evidence type="ECO:0000313" key="1">
    <source>
        <dbReference type="EMBL" id="GEL69386.1"/>
    </source>
</evidence>
<comment type="caution">
    <text evidence="1">The sequence shown here is derived from an EMBL/GenBank/DDBJ whole genome shotgun (WGS) entry which is preliminary data.</text>
</comment>
<sequence length="53" mass="5517">MAAVEPKGSGLEDANTLQPCAGDWKVMLEEDCEEAAVPASSTAMAAARHQRGD</sequence>
<evidence type="ECO:0000313" key="2">
    <source>
        <dbReference type="Proteomes" id="UP000321224"/>
    </source>
</evidence>
<proteinExistence type="predicted"/>
<protein>
    <submittedName>
        <fullName evidence="1">Uncharacterized protein</fullName>
    </submittedName>
</protein>
<reference evidence="1 2" key="1">
    <citation type="submission" date="2019-07" db="EMBL/GenBank/DDBJ databases">
        <title>Whole genome shotgun sequence of Myxococcus virescens NBRC 100334.</title>
        <authorList>
            <person name="Hosoyama A."/>
            <person name="Uohara A."/>
            <person name="Ohji S."/>
            <person name="Ichikawa N."/>
        </authorList>
    </citation>
    <scope>NUCLEOTIDE SEQUENCE [LARGE SCALE GENOMIC DNA]</scope>
    <source>
        <strain evidence="1 2">NBRC 100334</strain>
    </source>
</reference>
<name>A0A511H767_9BACT</name>
<dbReference type="AlphaFoldDB" id="A0A511H767"/>